<dbReference type="InterPro" id="IPR011611">
    <property type="entry name" value="PfkB_dom"/>
</dbReference>
<dbReference type="EMBL" id="JADCNM010000001">
    <property type="protein sequence ID" value="KAG0501919.1"/>
    <property type="molecule type" value="Genomic_DNA"/>
</dbReference>
<evidence type="ECO:0000313" key="6">
    <source>
        <dbReference type="EMBL" id="KAG0501919.1"/>
    </source>
</evidence>
<evidence type="ECO:0000256" key="3">
    <source>
        <dbReference type="ARBA" id="ARBA00022777"/>
    </source>
</evidence>
<protein>
    <recommendedName>
        <fullName evidence="5">Carbohydrate kinase PfkB domain-containing protein</fullName>
    </recommendedName>
</protein>
<proteinExistence type="inferred from homology"/>
<reference evidence="6 7" key="1">
    <citation type="journal article" date="2020" name="Nat. Food">
        <title>A phased Vanilla planifolia genome enables genetic improvement of flavour and production.</title>
        <authorList>
            <person name="Hasing T."/>
            <person name="Tang H."/>
            <person name="Brym M."/>
            <person name="Khazi F."/>
            <person name="Huang T."/>
            <person name="Chambers A.H."/>
        </authorList>
    </citation>
    <scope>NUCLEOTIDE SEQUENCE [LARGE SCALE GENOMIC DNA]</scope>
    <source>
        <tissue evidence="6">Leaf</tissue>
    </source>
</reference>
<comment type="caution">
    <text evidence="6">The sequence shown here is derived from an EMBL/GenBank/DDBJ whole genome shotgun (WGS) entry which is preliminary data.</text>
</comment>
<dbReference type="InterPro" id="IPR002173">
    <property type="entry name" value="Carboh/pur_kinase_PfkB_CS"/>
</dbReference>
<dbReference type="SUPFAM" id="SSF53613">
    <property type="entry name" value="Ribokinase-like"/>
    <property type="match status" value="1"/>
</dbReference>
<evidence type="ECO:0000259" key="5">
    <source>
        <dbReference type="Pfam" id="PF00294"/>
    </source>
</evidence>
<gene>
    <name evidence="6" type="ORF">HPP92_001991</name>
</gene>
<dbReference type="GO" id="GO:0010264">
    <property type="term" value="P:myo-inositol hexakisphosphate biosynthetic process"/>
    <property type="evidence" value="ECO:0007669"/>
    <property type="project" value="TreeGrafter"/>
</dbReference>
<feature type="domain" description="Carbohydrate kinase PfkB" evidence="5">
    <location>
        <begin position="275"/>
        <end position="346"/>
    </location>
</feature>
<name>A0A835S0S7_VANPL</name>
<dbReference type="PANTHER" id="PTHR43085">
    <property type="entry name" value="HEXOKINASE FAMILY MEMBER"/>
    <property type="match status" value="1"/>
</dbReference>
<keyword evidence="3" id="KW-0418">Kinase</keyword>
<comment type="similarity">
    <text evidence="1">Belongs to the carbohydrate kinase PfkB family.</text>
</comment>
<dbReference type="InterPro" id="IPR029056">
    <property type="entry name" value="Ribokinase-like"/>
</dbReference>
<dbReference type="Gene3D" id="3.40.1190.20">
    <property type="match status" value="1"/>
</dbReference>
<feature type="compositionally biased region" description="Basic residues" evidence="4">
    <location>
        <begin position="10"/>
        <end position="22"/>
    </location>
</feature>
<dbReference type="Proteomes" id="UP000639772">
    <property type="component" value="Chromosome 1"/>
</dbReference>
<keyword evidence="2" id="KW-0808">Transferase</keyword>
<feature type="region of interest" description="Disordered" evidence="4">
    <location>
        <begin position="1"/>
        <end position="22"/>
    </location>
</feature>
<evidence type="ECO:0000256" key="4">
    <source>
        <dbReference type="SAM" id="MobiDB-lite"/>
    </source>
</evidence>
<organism evidence="6 7">
    <name type="scientific">Vanilla planifolia</name>
    <name type="common">Vanilla</name>
    <dbReference type="NCBI Taxonomy" id="51239"/>
    <lineage>
        <taxon>Eukaryota</taxon>
        <taxon>Viridiplantae</taxon>
        <taxon>Streptophyta</taxon>
        <taxon>Embryophyta</taxon>
        <taxon>Tracheophyta</taxon>
        <taxon>Spermatophyta</taxon>
        <taxon>Magnoliopsida</taxon>
        <taxon>Liliopsida</taxon>
        <taxon>Asparagales</taxon>
        <taxon>Orchidaceae</taxon>
        <taxon>Vanilloideae</taxon>
        <taxon>Vanilleae</taxon>
        <taxon>Vanilla</taxon>
    </lineage>
</organism>
<dbReference type="AlphaFoldDB" id="A0A835S0S7"/>
<evidence type="ECO:0000256" key="1">
    <source>
        <dbReference type="ARBA" id="ARBA00010688"/>
    </source>
</evidence>
<dbReference type="PROSITE" id="PS00584">
    <property type="entry name" value="PFKB_KINASES_2"/>
    <property type="match status" value="1"/>
</dbReference>
<dbReference type="InterPro" id="IPR050306">
    <property type="entry name" value="PfkB_Carbo_kinase"/>
</dbReference>
<evidence type="ECO:0000313" key="7">
    <source>
        <dbReference type="Proteomes" id="UP000639772"/>
    </source>
</evidence>
<dbReference type="GO" id="GO:0016301">
    <property type="term" value="F:kinase activity"/>
    <property type="evidence" value="ECO:0007669"/>
    <property type="project" value="UniProtKB-KW"/>
</dbReference>
<dbReference type="Pfam" id="PF00294">
    <property type="entry name" value="PfkB"/>
    <property type="match status" value="1"/>
</dbReference>
<dbReference type="OrthoDB" id="497927at2759"/>
<evidence type="ECO:0000256" key="2">
    <source>
        <dbReference type="ARBA" id="ARBA00022679"/>
    </source>
</evidence>
<dbReference type="PANTHER" id="PTHR43085:SF13">
    <property type="entry name" value="INOSITOL 3-KINASE"/>
    <property type="match status" value="1"/>
</dbReference>
<accession>A0A835S0S7</accession>
<sequence length="417" mass="45293">MSRYYTEKQRGHRPRRASHKRGLQRYASSSCIFSGKEASPFLRNTQCSIVSLVSFCPLLDPMGRVDVAAENHHTTSSPTTGGVLVVGNYCHDVIYRDGIVVGKGLGGAASFLSNLLDPLCSASASYISKVGADFSDSVSNSPITSSSCPTTLFHAYFPSAAADGYHGDRVLRRVRVCEPIFPSDLPSENFEFGLAAGVAGEILPETLAFMLDLCRFMFVDVQGLIRVFDPNDGAVGLVPLRSSAFFDLIPRIRFLKASADEAPFVDIEEVRKLCCVIVTEGKDGCKVYCGDDEIKVAPFPALQIDPTGAGDSFLGGFVVGLSWGLTVPDAALLGNFFGALTVGQVGIPKFEKSLLKAVRQELERRRSYDAVPCQTKFSLNYQESVAHQEFRESLLRAAELSCIGGLTEIKDENRKKN</sequence>